<dbReference type="EMBL" id="JAQIFT010000010">
    <property type="protein sequence ID" value="MDA3730305.1"/>
    <property type="molecule type" value="Genomic_DNA"/>
</dbReference>
<name>A0AA42DJV4_9FIRM</name>
<dbReference type="AlphaFoldDB" id="A0AA42DJV4"/>
<dbReference type="Proteomes" id="UP001169242">
    <property type="component" value="Unassembled WGS sequence"/>
</dbReference>
<comment type="caution">
    <text evidence="1">The sequence shown here is derived from an EMBL/GenBank/DDBJ whole genome shotgun (WGS) entry which is preliminary data.</text>
</comment>
<keyword evidence="2" id="KW-1185">Reference proteome</keyword>
<organism evidence="1 2">
    <name type="scientific">Holtiella tumoricola</name>
    <dbReference type="NCBI Taxonomy" id="3018743"/>
    <lineage>
        <taxon>Bacteria</taxon>
        <taxon>Bacillati</taxon>
        <taxon>Bacillota</taxon>
        <taxon>Clostridia</taxon>
        <taxon>Lachnospirales</taxon>
        <taxon>Cellulosilyticaceae</taxon>
        <taxon>Holtiella</taxon>
    </lineage>
</organism>
<accession>A0AA42DJV4</accession>
<gene>
    <name evidence="1" type="ORF">PBV87_02150</name>
</gene>
<proteinExistence type="predicted"/>
<evidence type="ECO:0000313" key="1">
    <source>
        <dbReference type="EMBL" id="MDA3730305.1"/>
    </source>
</evidence>
<evidence type="ECO:0000313" key="2">
    <source>
        <dbReference type="Proteomes" id="UP001169242"/>
    </source>
</evidence>
<sequence>MGVATTIACVPVGEEGEEQRSSRNFCVNHLPHDKHLVWHVISQVGDNNISFDVKQKGPSGINVLKYENITDGMITDYEALRNLYIANPHNATGHFMVRVETCE</sequence>
<protein>
    <submittedName>
        <fullName evidence="1">Uncharacterized protein</fullName>
    </submittedName>
</protein>
<reference evidence="1" key="1">
    <citation type="journal article" date="2023" name="Int. J. Syst. Evol. Microbiol.">
        <title>&lt;i&gt;Holtiella tumoricola&lt;/i&gt; gen. nov. sp. nov., isolated from a human clinical sample.</title>
        <authorList>
            <person name="Allen-Vercoe E."/>
            <person name="Daigneault M.C."/>
            <person name="Vancuren S.J."/>
            <person name="Cochrane K."/>
            <person name="O'Neal L.L."/>
            <person name="Sankaranarayanan K."/>
            <person name="Lawson P.A."/>
        </authorList>
    </citation>
    <scope>NUCLEOTIDE SEQUENCE</scope>
    <source>
        <strain evidence="1">CC70A</strain>
    </source>
</reference>
<dbReference type="RefSeq" id="WP_053984831.1">
    <property type="nucleotide sequence ID" value="NZ_JAQIFT010000010.1"/>
</dbReference>